<feature type="transmembrane region" description="Helical" evidence="8">
    <location>
        <begin position="372"/>
        <end position="395"/>
    </location>
</feature>
<keyword evidence="7 8" id="KW-0472">Membrane</keyword>
<keyword evidence="4 8" id="KW-0812">Transmembrane</keyword>
<feature type="transmembrane region" description="Helical" evidence="8">
    <location>
        <begin position="548"/>
        <end position="573"/>
    </location>
</feature>
<evidence type="ECO:0000313" key="12">
    <source>
        <dbReference type="Proteomes" id="UP000231990"/>
    </source>
</evidence>
<feature type="transmembrane region" description="Helical" evidence="8">
    <location>
        <begin position="265"/>
        <end position="287"/>
    </location>
</feature>
<feature type="transmembrane region" description="Helical" evidence="8">
    <location>
        <begin position="82"/>
        <end position="101"/>
    </location>
</feature>
<evidence type="ECO:0000256" key="1">
    <source>
        <dbReference type="ARBA" id="ARBA00004651"/>
    </source>
</evidence>
<keyword evidence="11" id="KW-1185">Reference proteome</keyword>
<dbReference type="EMBL" id="NPDY01000001">
    <property type="protein sequence ID" value="PJZ71339.1"/>
    <property type="molecule type" value="Genomic_DNA"/>
</dbReference>
<reference evidence="11 12" key="1">
    <citation type="submission" date="2017-07" db="EMBL/GenBank/DDBJ databases">
        <title>Leptospira spp. isolated from tropical soils.</title>
        <authorList>
            <person name="Thibeaux R."/>
            <person name="Iraola G."/>
            <person name="Ferres I."/>
            <person name="Bierque E."/>
            <person name="Girault D."/>
            <person name="Soupe-Gilbert M.-E."/>
            <person name="Picardeau M."/>
            <person name="Goarant C."/>
        </authorList>
    </citation>
    <scope>NUCLEOTIDE SEQUENCE [LARGE SCALE GENOMIC DNA]</scope>
    <source>
        <strain evidence="10 12">FH1-B-B1</strain>
        <strain evidence="9 11">FH1-B-C1</strain>
    </source>
</reference>
<dbReference type="PANTHER" id="PTHR32024:SF1">
    <property type="entry name" value="KTR SYSTEM POTASSIUM UPTAKE PROTEIN B"/>
    <property type="match status" value="1"/>
</dbReference>
<comment type="caution">
    <text evidence="10">The sequence shown here is derived from an EMBL/GenBank/DDBJ whole genome shotgun (WGS) entry which is preliminary data.</text>
</comment>
<dbReference type="PANTHER" id="PTHR32024">
    <property type="entry name" value="TRK SYSTEM POTASSIUM UPTAKE PROTEIN TRKG-RELATED"/>
    <property type="match status" value="1"/>
</dbReference>
<feature type="transmembrane region" description="Helical" evidence="8">
    <location>
        <begin position="58"/>
        <end position="75"/>
    </location>
</feature>
<keyword evidence="5 8" id="KW-1133">Transmembrane helix</keyword>
<comment type="subcellular location">
    <subcellularLocation>
        <location evidence="1">Cell membrane</location>
        <topology evidence="1">Multi-pass membrane protein</topology>
    </subcellularLocation>
</comment>
<dbReference type="Proteomes" id="UP000231962">
    <property type="component" value="Unassembled WGS sequence"/>
</dbReference>
<dbReference type="GO" id="GO:0030001">
    <property type="term" value="P:metal ion transport"/>
    <property type="evidence" value="ECO:0007669"/>
    <property type="project" value="UniProtKB-ARBA"/>
</dbReference>
<feature type="transmembrane region" description="Helical" evidence="8">
    <location>
        <begin position="331"/>
        <end position="352"/>
    </location>
</feature>
<feature type="transmembrane region" description="Helical" evidence="8">
    <location>
        <begin position="182"/>
        <end position="202"/>
    </location>
</feature>
<evidence type="ECO:0000256" key="6">
    <source>
        <dbReference type="ARBA" id="ARBA00023065"/>
    </source>
</evidence>
<dbReference type="OrthoDB" id="9810952at2"/>
<sequence>MVKNFWLEICLFFDQRLRPILRVAFGVTGIVSLGLLILIYGFYYPLEWVHILKQSTKAVVWYLIAYEIAGFLFTLHTYRAYLFQHKVEAVVVLLVLLQFYFEREIESFLSGSKARTDDVVLLFLSVSQLTLLFGGIAHFLRRATFSLRKISPSLVMTLSFLALILLGTAALCLPRAQVVPVAFVDLLFTSVSAVCVTGLSTIDVGRELTGTGQTILLVLIQLGGLGLMTLTVFFSLVLQGQVSVAQKLLIRDLFSEETIGRVGSILRQVAFLTFGIEMAGALLLFLSFPNQTGLSLDRLAFYSLFHSISAFCNAGFSLFPKGLAEDLLKDSYAFITSIMLLIVFGGLGFPTVNQLIKKIASIRSLHSERFTVGAKLILITTGLLLFGGTVSYWVLESNETLAGLPWYKQAFHSLFYSVTTRTAGFNTLDIAKMGTPMIFVSLFLMWVGASPNSTGGGIKTTTLAVAILQFHQYLVGKNRVDVFGRTLAESSLARASVAIILSLFVIFLGIFGLVVFEKSMPFLDICYEVVSAYATVGLSRGLTPQFGIFGKLLLCVIMFVGRVGVLTVLIAFVPKRKPRHYRYPEEYVVVG</sequence>
<organism evidence="10 12">
    <name type="scientific">Leptospira perolatii</name>
    <dbReference type="NCBI Taxonomy" id="2023191"/>
    <lineage>
        <taxon>Bacteria</taxon>
        <taxon>Pseudomonadati</taxon>
        <taxon>Spirochaetota</taxon>
        <taxon>Spirochaetia</taxon>
        <taxon>Leptospirales</taxon>
        <taxon>Leptospiraceae</taxon>
        <taxon>Leptospira</taxon>
    </lineage>
</organism>
<protein>
    <submittedName>
        <fullName evidence="10">Portal protein</fullName>
    </submittedName>
</protein>
<evidence type="ECO:0000256" key="7">
    <source>
        <dbReference type="ARBA" id="ARBA00023136"/>
    </source>
</evidence>
<dbReference type="Proteomes" id="UP000231990">
    <property type="component" value="Unassembled WGS sequence"/>
</dbReference>
<keyword evidence="3" id="KW-1003">Cell membrane</keyword>
<keyword evidence="2" id="KW-0813">Transport</keyword>
<feature type="transmembrane region" description="Helical" evidence="8">
    <location>
        <begin position="495"/>
        <end position="515"/>
    </location>
</feature>
<dbReference type="InterPro" id="IPR003445">
    <property type="entry name" value="Cat_transpt"/>
</dbReference>
<evidence type="ECO:0000256" key="8">
    <source>
        <dbReference type="SAM" id="Phobius"/>
    </source>
</evidence>
<dbReference type="RefSeq" id="WP_100712288.1">
    <property type="nucleotide sequence ID" value="NZ_NPDY01000001.1"/>
</dbReference>
<feature type="transmembrane region" description="Helical" evidence="8">
    <location>
        <begin position="299"/>
        <end position="319"/>
    </location>
</feature>
<feature type="transmembrane region" description="Helical" evidence="8">
    <location>
        <begin position="20"/>
        <end position="46"/>
    </location>
</feature>
<dbReference type="GO" id="GO:0008324">
    <property type="term" value="F:monoatomic cation transmembrane transporter activity"/>
    <property type="evidence" value="ECO:0007669"/>
    <property type="project" value="InterPro"/>
</dbReference>
<feature type="transmembrane region" description="Helical" evidence="8">
    <location>
        <begin position="214"/>
        <end position="238"/>
    </location>
</feature>
<evidence type="ECO:0000256" key="5">
    <source>
        <dbReference type="ARBA" id="ARBA00022989"/>
    </source>
</evidence>
<evidence type="ECO:0000313" key="10">
    <source>
        <dbReference type="EMBL" id="PJZ74873.1"/>
    </source>
</evidence>
<feature type="transmembrane region" description="Helical" evidence="8">
    <location>
        <begin position="430"/>
        <end position="449"/>
    </location>
</feature>
<dbReference type="Pfam" id="PF02386">
    <property type="entry name" value="TrkH"/>
    <property type="match status" value="1"/>
</dbReference>
<evidence type="ECO:0000256" key="2">
    <source>
        <dbReference type="ARBA" id="ARBA00022448"/>
    </source>
</evidence>
<feature type="transmembrane region" description="Helical" evidence="8">
    <location>
        <begin position="152"/>
        <end position="176"/>
    </location>
</feature>
<dbReference type="EMBL" id="NPDZ01000001">
    <property type="protein sequence ID" value="PJZ74873.1"/>
    <property type="molecule type" value="Genomic_DNA"/>
</dbReference>
<keyword evidence="6" id="KW-0406">Ion transport</keyword>
<dbReference type="AlphaFoldDB" id="A0A2M9ZSH2"/>
<feature type="transmembrane region" description="Helical" evidence="8">
    <location>
        <begin position="121"/>
        <end position="140"/>
    </location>
</feature>
<accession>A0A2M9ZSH2</accession>
<evidence type="ECO:0000256" key="4">
    <source>
        <dbReference type="ARBA" id="ARBA00022692"/>
    </source>
</evidence>
<proteinExistence type="predicted"/>
<gene>
    <name evidence="9" type="ORF">CH360_02220</name>
    <name evidence="10" type="ORF">CH373_02220</name>
</gene>
<dbReference type="GO" id="GO:0005886">
    <property type="term" value="C:plasma membrane"/>
    <property type="evidence" value="ECO:0007669"/>
    <property type="project" value="UniProtKB-SubCell"/>
</dbReference>
<evidence type="ECO:0000313" key="9">
    <source>
        <dbReference type="EMBL" id="PJZ71339.1"/>
    </source>
</evidence>
<evidence type="ECO:0000256" key="3">
    <source>
        <dbReference type="ARBA" id="ARBA00022475"/>
    </source>
</evidence>
<name>A0A2M9ZSH2_9LEPT</name>
<evidence type="ECO:0000313" key="11">
    <source>
        <dbReference type="Proteomes" id="UP000231962"/>
    </source>
</evidence>